<dbReference type="InterPro" id="IPR001387">
    <property type="entry name" value="Cro/C1-type_HTH"/>
</dbReference>
<feature type="region of interest" description="Disordered" evidence="1">
    <location>
        <begin position="72"/>
        <end position="91"/>
    </location>
</feature>
<dbReference type="CDD" id="cd00093">
    <property type="entry name" value="HTH_XRE"/>
    <property type="match status" value="1"/>
</dbReference>
<dbReference type="InterPro" id="IPR010982">
    <property type="entry name" value="Lambda_DNA-bd_dom_sf"/>
</dbReference>
<accession>A0A2P7BBE7</accession>
<sequence>MKTINGAQIRAARALVRWSAEDLASAAVVGISTVRRAEAEDTTPSITAANLNAIQAVLERAGIEFLPESNDKGVGVRLTKTPGPNAGSGNG</sequence>
<proteinExistence type="predicted"/>
<evidence type="ECO:0000313" key="3">
    <source>
        <dbReference type="Proteomes" id="UP000241444"/>
    </source>
</evidence>
<dbReference type="Proteomes" id="UP000241444">
    <property type="component" value="Unassembled WGS sequence"/>
</dbReference>
<keyword evidence="3" id="KW-1185">Reference proteome</keyword>
<evidence type="ECO:0000256" key="1">
    <source>
        <dbReference type="SAM" id="MobiDB-lite"/>
    </source>
</evidence>
<name>A0A2P7BBE7_9HYPH</name>
<comment type="caution">
    <text evidence="2">The sequence shown here is derived from an EMBL/GenBank/DDBJ whole genome shotgun (WGS) entry which is preliminary data.</text>
</comment>
<dbReference type="SUPFAM" id="SSF47413">
    <property type="entry name" value="lambda repressor-like DNA-binding domains"/>
    <property type="match status" value="1"/>
</dbReference>
<dbReference type="RefSeq" id="WP_106713466.1">
    <property type="nucleotide sequence ID" value="NZ_PGGO01000023.1"/>
</dbReference>
<dbReference type="EMBL" id="PGGO01000023">
    <property type="protein sequence ID" value="PSH63766.1"/>
    <property type="molecule type" value="Genomic_DNA"/>
</dbReference>
<evidence type="ECO:0000313" key="2">
    <source>
        <dbReference type="EMBL" id="PSH63766.1"/>
    </source>
</evidence>
<gene>
    <name evidence="2" type="ORF">CU102_23200</name>
</gene>
<dbReference type="Gene3D" id="1.10.260.40">
    <property type="entry name" value="lambda repressor-like DNA-binding domains"/>
    <property type="match status" value="1"/>
</dbReference>
<dbReference type="OrthoDB" id="4419620at2"/>
<dbReference type="AlphaFoldDB" id="A0A2P7BBE7"/>
<protein>
    <submittedName>
        <fullName evidence="2">Transcriptional regulator</fullName>
    </submittedName>
</protein>
<reference evidence="3" key="1">
    <citation type="submission" date="2017-11" db="EMBL/GenBank/DDBJ databases">
        <authorList>
            <person name="Kuznetsova I."/>
            <person name="Sazanova A."/>
            <person name="Chirak E."/>
            <person name="Safronova V."/>
            <person name="Willems A."/>
        </authorList>
    </citation>
    <scope>NUCLEOTIDE SEQUENCE [LARGE SCALE GENOMIC DNA]</scope>
    <source>
        <strain evidence="3">STM 196</strain>
    </source>
</reference>
<organism evidence="2 3">
    <name type="scientific">Phyllobacterium brassicacearum</name>
    <dbReference type="NCBI Taxonomy" id="314235"/>
    <lineage>
        <taxon>Bacteria</taxon>
        <taxon>Pseudomonadati</taxon>
        <taxon>Pseudomonadota</taxon>
        <taxon>Alphaproteobacteria</taxon>
        <taxon>Hyphomicrobiales</taxon>
        <taxon>Phyllobacteriaceae</taxon>
        <taxon>Phyllobacterium</taxon>
    </lineage>
</organism>
<dbReference type="GO" id="GO:0003677">
    <property type="term" value="F:DNA binding"/>
    <property type="evidence" value="ECO:0007669"/>
    <property type="project" value="InterPro"/>
</dbReference>